<evidence type="ECO:0000313" key="2">
    <source>
        <dbReference type="EMBL" id="CDN58488.1"/>
    </source>
</evidence>
<sequence length="142" mass="16621">MQLPRRSPRLEWNLNTILNLLTLVGMLAGGVYIWANTTRDIEDLMKWRLSHEDYHKERLAETRAREASFNERLRAEEVRGDDVDRKIDNLTYRVTVAEQSAVSIMSFIKDLQTGFNKQATDIQVVEEILQRMEAPQQDRPPH</sequence>
<dbReference type="PATRIC" id="fig|1028801.3.peg.6272"/>
<feature type="transmembrane region" description="Helical" evidence="1">
    <location>
        <begin position="12"/>
        <end position="35"/>
    </location>
</feature>
<dbReference type="Proteomes" id="UP000028186">
    <property type="component" value="Plasmid pHAMBI1141b"/>
</dbReference>
<keyword evidence="1" id="KW-0472">Membrane</keyword>
<keyword evidence="1" id="KW-1133">Transmembrane helix</keyword>
<geneLocation type="plasmid" evidence="3">
    <name>III</name>
</geneLocation>
<dbReference type="KEGG" id="ngl:RG1141_PB01400"/>
<reference evidence="3" key="1">
    <citation type="journal article" date="2014" name="BMC Genomics">
        <title>Genome sequencing of two Neorhizobium galegae strains reveals a noeT gene responsible for the unusual acetylation of the nodulation factors.</title>
        <authorList>
            <person name="Osterman J."/>
            <person name="Marsh J."/>
            <person name="Laine P.K."/>
            <person name="Zeng Z."/>
            <person name="Alatalo E."/>
            <person name="Sullivan J.T."/>
            <person name="Young J.P."/>
            <person name="Thomas-Oates J."/>
            <person name="Paulin L."/>
            <person name="Lindstrom K."/>
        </authorList>
    </citation>
    <scope>NUCLEOTIDE SEQUENCE [LARGE SCALE GENOMIC DNA]</scope>
    <source>
        <strain evidence="3">HAMBI 1141</strain>
        <plasmid evidence="3">III</plasmid>
    </source>
</reference>
<organism evidence="2 3">
    <name type="scientific">Neorhizobium galegae bv. officinalis bv. officinalis str. HAMBI 1141</name>
    <dbReference type="NCBI Taxonomy" id="1028801"/>
    <lineage>
        <taxon>Bacteria</taxon>
        <taxon>Pseudomonadati</taxon>
        <taxon>Pseudomonadota</taxon>
        <taxon>Alphaproteobacteria</taxon>
        <taxon>Hyphomicrobiales</taxon>
        <taxon>Rhizobiaceae</taxon>
        <taxon>Rhizobium/Agrobacterium group</taxon>
        <taxon>Neorhizobium</taxon>
    </lineage>
</organism>
<name>A0A068TJJ4_NEOGA</name>
<keyword evidence="1" id="KW-0812">Transmembrane</keyword>
<protein>
    <submittedName>
        <fullName evidence="2">Uncharacterized protein</fullName>
    </submittedName>
</protein>
<proteinExistence type="predicted"/>
<dbReference type="AlphaFoldDB" id="A0A068TJJ4"/>
<evidence type="ECO:0000256" key="1">
    <source>
        <dbReference type="SAM" id="Phobius"/>
    </source>
</evidence>
<dbReference type="HOGENOM" id="CLU_151272_0_0_5"/>
<gene>
    <name evidence="2" type="ORF">RG1141_PB01400</name>
</gene>
<keyword evidence="2" id="KW-0614">Plasmid</keyword>
<accession>A0A068TJJ4</accession>
<evidence type="ECO:0000313" key="3">
    <source>
        <dbReference type="Proteomes" id="UP000028186"/>
    </source>
</evidence>
<dbReference type="EMBL" id="HG938357">
    <property type="protein sequence ID" value="CDN58488.1"/>
    <property type="molecule type" value="Genomic_DNA"/>
</dbReference>